<keyword evidence="2" id="KW-1133">Transmembrane helix</keyword>
<evidence type="ECO:0000256" key="1">
    <source>
        <dbReference type="SAM" id="MobiDB-lite"/>
    </source>
</evidence>
<dbReference type="EMBL" id="NBYO01000002">
    <property type="protein sequence ID" value="OXT00436.1"/>
    <property type="molecule type" value="Genomic_DNA"/>
</dbReference>
<gene>
    <name evidence="3" type="ORF">B7H23_09915</name>
</gene>
<accession>A0A231UYM3</accession>
<keyword evidence="2" id="KW-0472">Membrane</keyword>
<evidence type="ECO:0000313" key="3">
    <source>
        <dbReference type="EMBL" id="OXT00436.1"/>
    </source>
</evidence>
<feature type="region of interest" description="Disordered" evidence="1">
    <location>
        <begin position="44"/>
        <end position="116"/>
    </location>
</feature>
<name>A0A231UYM3_9HYPH</name>
<keyword evidence="4" id="KW-1185">Reference proteome</keyword>
<feature type="transmembrane region" description="Helical" evidence="2">
    <location>
        <begin position="20"/>
        <end position="42"/>
    </location>
</feature>
<feature type="compositionally biased region" description="Basic and acidic residues" evidence="1">
    <location>
        <begin position="64"/>
        <end position="75"/>
    </location>
</feature>
<dbReference type="OrthoDB" id="7917233at2"/>
<dbReference type="Proteomes" id="UP000215405">
    <property type="component" value="Unassembled WGS sequence"/>
</dbReference>
<reference evidence="4" key="1">
    <citation type="journal article" date="2017" name="Int. J. Syst. Evol. Microbiol.">
        <title>Notoacmeibacter marinus gen. nov., sp. nov., isolated from the gut of a limpet and proposal of Notoacmeibacteraceae fam. nov. in the order Rhizobiales of the class Alphaproteobacteria.</title>
        <authorList>
            <person name="Huang Z."/>
            <person name="Guo F."/>
            <person name="Lai Q."/>
        </authorList>
    </citation>
    <scope>NUCLEOTIDE SEQUENCE [LARGE SCALE GENOMIC DNA]</scope>
    <source>
        <strain evidence="4">XMTR2A4</strain>
    </source>
</reference>
<dbReference type="AlphaFoldDB" id="A0A231UYM3"/>
<sequence>MMSEKMTPTEARQGRRGRPILIVMVISIALALVAWFFVGIYGETISPDDGSPVASENANVSDDNDLKDQTLDDKPPSPTIEEPAIAPDAATDGETLETAPGGTTGQLEPAESREQN</sequence>
<evidence type="ECO:0000313" key="4">
    <source>
        <dbReference type="Proteomes" id="UP000215405"/>
    </source>
</evidence>
<protein>
    <submittedName>
        <fullName evidence="3">Uncharacterized protein</fullName>
    </submittedName>
</protein>
<comment type="caution">
    <text evidence="3">The sequence shown here is derived from an EMBL/GenBank/DDBJ whole genome shotgun (WGS) entry which is preliminary data.</text>
</comment>
<evidence type="ECO:0000256" key="2">
    <source>
        <dbReference type="SAM" id="Phobius"/>
    </source>
</evidence>
<keyword evidence="2" id="KW-0812">Transmembrane</keyword>
<organism evidence="3 4">
    <name type="scientific">Notoacmeibacter marinus</name>
    <dbReference type="NCBI Taxonomy" id="1876515"/>
    <lineage>
        <taxon>Bacteria</taxon>
        <taxon>Pseudomonadati</taxon>
        <taxon>Pseudomonadota</taxon>
        <taxon>Alphaproteobacteria</taxon>
        <taxon>Hyphomicrobiales</taxon>
        <taxon>Notoacmeibacteraceae</taxon>
        <taxon>Notoacmeibacter</taxon>
    </lineage>
</organism>
<proteinExistence type="predicted"/>